<dbReference type="InterPro" id="IPR029058">
    <property type="entry name" value="AB_hydrolase_fold"/>
</dbReference>
<dbReference type="PANTHER" id="PTHR48081:SF8">
    <property type="entry name" value="ALPHA_BETA HYDROLASE FOLD-3 DOMAIN-CONTAINING PROTEIN-RELATED"/>
    <property type="match status" value="1"/>
</dbReference>
<reference evidence="4 5" key="1">
    <citation type="submission" date="2018-08" db="EMBL/GenBank/DDBJ databases">
        <title>Henriciella mobilis sp. nov., isolated from seawater.</title>
        <authorList>
            <person name="Cheng H."/>
            <person name="Wu Y.-H."/>
            <person name="Xu X.-W."/>
            <person name="Guo L.-L."/>
        </authorList>
    </citation>
    <scope>NUCLEOTIDE SEQUENCE [LARGE SCALE GENOMIC DNA]</scope>
    <source>
        <strain evidence="4 5">CCUG66934</strain>
    </source>
</reference>
<dbReference type="InterPro" id="IPR013094">
    <property type="entry name" value="AB_hydrolase_3"/>
</dbReference>
<dbReference type="RefSeq" id="WP_119379842.1">
    <property type="nucleotide sequence ID" value="NZ_QWGB01000005.1"/>
</dbReference>
<protein>
    <submittedName>
        <fullName evidence="4">Alpha/beta hydrolase</fullName>
    </submittedName>
</protein>
<dbReference type="Pfam" id="PF07859">
    <property type="entry name" value="Abhydrolase_3"/>
    <property type="match status" value="1"/>
</dbReference>
<comment type="caution">
    <text evidence="4">The sequence shown here is derived from an EMBL/GenBank/DDBJ whole genome shotgun (WGS) entry which is preliminary data.</text>
</comment>
<accession>A0A399R140</accession>
<keyword evidence="5" id="KW-1185">Reference proteome</keyword>
<evidence type="ECO:0000313" key="5">
    <source>
        <dbReference type="Proteomes" id="UP000265431"/>
    </source>
</evidence>
<dbReference type="PANTHER" id="PTHR48081">
    <property type="entry name" value="AB HYDROLASE SUPERFAMILY PROTEIN C4A8.06C"/>
    <property type="match status" value="1"/>
</dbReference>
<dbReference type="InterPro" id="IPR050300">
    <property type="entry name" value="GDXG_lipolytic_enzyme"/>
</dbReference>
<keyword evidence="2 4" id="KW-0378">Hydrolase</keyword>
<organism evidence="4 5">
    <name type="scientific">Henriciella barbarensis</name>
    <dbReference type="NCBI Taxonomy" id="86342"/>
    <lineage>
        <taxon>Bacteria</taxon>
        <taxon>Pseudomonadati</taxon>
        <taxon>Pseudomonadota</taxon>
        <taxon>Alphaproteobacteria</taxon>
        <taxon>Hyphomonadales</taxon>
        <taxon>Hyphomonadaceae</taxon>
        <taxon>Henriciella</taxon>
    </lineage>
</organism>
<dbReference type="Proteomes" id="UP000265431">
    <property type="component" value="Unassembled WGS sequence"/>
</dbReference>
<comment type="similarity">
    <text evidence="1">Belongs to the 'GDXG' lipolytic enzyme family.</text>
</comment>
<evidence type="ECO:0000259" key="3">
    <source>
        <dbReference type="Pfam" id="PF07859"/>
    </source>
</evidence>
<gene>
    <name evidence="4" type="ORF">D1224_10630</name>
</gene>
<dbReference type="EMBL" id="QWGB01000005">
    <property type="protein sequence ID" value="RIJ24653.1"/>
    <property type="molecule type" value="Genomic_DNA"/>
</dbReference>
<sequence>MTEPIDEIIQRVLSVYKGWGRDTTVAQMRADWDLLFGVEPMKPAPIMERFDGVEAAWVGRHDLPKDKLFVYLHGGGYQVGSLRSHFDLICRLSEASESIGLYVDYRCAPEYPFPAPIEDCLKVYRALLEVGSSPDNIAFVGDSAGGNLALATTLKLKAENLPLPAAIGLMSPWTDLEANGESYVTRAGSDPIHNQKMIRRMASNYLGGADAAQPLASPLHGDLSEMPPVFIQVGDRETVLSDACDMAAAIKAAGGEATCQVWDRMIHVFQQFPDELPEARAAIDGMAAFLRKHIIQKGTGS</sequence>
<feature type="domain" description="Alpha/beta hydrolase fold-3" evidence="3">
    <location>
        <begin position="69"/>
        <end position="270"/>
    </location>
</feature>
<dbReference type="Gene3D" id="3.40.50.1820">
    <property type="entry name" value="alpha/beta hydrolase"/>
    <property type="match status" value="1"/>
</dbReference>
<dbReference type="GO" id="GO:0016787">
    <property type="term" value="F:hydrolase activity"/>
    <property type="evidence" value="ECO:0007669"/>
    <property type="project" value="UniProtKB-KW"/>
</dbReference>
<dbReference type="SUPFAM" id="SSF53474">
    <property type="entry name" value="alpha/beta-Hydrolases"/>
    <property type="match status" value="1"/>
</dbReference>
<dbReference type="OrthoDB" id="9806180at2"/>
<evidence type="ECO:0000256" key="2">
    <source>
        <dbReference type="ARBA" id="ARBA00022801"/>
    </source>
</evidence>
<dbReference type="AlphaFoldDB" id="A0A399R140"/>
<dbReference type="PROSITE" id="PS01173">
    <property type="entry name" value="LIPASE_GDXG_HIS"/>
    <property type="match status" value="1"/>
</dbReference>
<dbReference type="InterPro" id="IPR002168">
    <property type="entry name" value="Lipase_GDXG_HIS_AS"/>
</dbReference>
<evidence type="ECO:0000256" key="1">
    <source>
        <dbReference type="ARBA" id="ARBA00010515"/>
    </source>
</evidence>
<name>A0A399R140_9PROT</name>
<evidence type="ECO:0000313" key="4">
    <source>
        <dbReference type="EMBL" id="RIJ24653.1"/>
    </source>
</evidence>
<proteinExistence type="inferred from homology"/>